<dbReference type="PANTHER" id="PTHR34137">
    <property type="entry name" value="EXODEOXYRIBONUCLEASE 7 SMALL SUBUNIT"/>
    <property type="match status" value="1"/>
</dbReference>
<dbReference type="HAMAP" id="MF_00337">
    <property type="entry name" value="Exonuc_7_S"/>
    <property type="match status" value="1"/>
</dbReference>
<dbReference type="Gene3D" id="1.10.287.1040">
    <property type="entry name" value="Exonuclease VII, small subunit"/>
    <property type="match status" value="1"/>
</dbReference>
<evidence type="ECO:0000313" key="10">
    <source>
        <dbReference type="Proteomes" id="UP000509623"/>
    </source>
</evidence>
<keyword evidence="4 6" id="KW-0378">Hydrolase</keyword>
<evidence type="ECO:0000313" key="8">
    <source>
        <dbReference type="EMBL" id="QKO30758.1"/>
    </source>
</evidence>
<name>A0A859DV27_9FIRM</name>
<dbReference type="InterPro" id="IPR003761">
    <property type="entry name" value="Exonuc_VII_S"/>
</dbReference>
<reference evidence="8" key="3">
    <citation type="journal article" date="2022" name="Int. J. Syst. Evol. Microbiol.">
        <title>Caproicibacterium lactatifermentans sp. nov., isolated from pit clay used for the production of Chinese strong aroma-type liquor.</title>
        <authorList>
            <person name="Wang H."/>
            <person name="Gu Y."/>
            <person name="Zhao D."/>
            <person name="Qiao Z."/>
            <person name="Zheng J."/>
            <person name="Gao J."/>
            <person name="Ren C."/>
            <person name="Xu Y."/>
        </authorList>
    </citation>
    <scope>NUCLEOTIDE SEQUENCE</scope>
    <source>
        <strain evidence="8">JNU-WLY1368</strain>
    </source>
</reference>
<dbReference type="GO" id="GO:0006308">
    <property type="term" value="P:DNA catabolic process"/>
    <property type="evidence" value="ECO:0007669"/>
    <property type="project" value="UniProtKB-UniRule"/>
</dbReference>
<evidence type="ECO:0000256" key="5">
    <source>
        <dbReference type="ARBA" id="ARBA00022839"/>
    </source>
</evidence>
<keyword evidence="3 6" id="KW-0540">Nuclease</keyword>
<dbReference type="EMBL" id="CP046161">
    <property type="protein sequence ID" value="QKO30758.1"/>
    <property type="molecule type" value="Genomic_DNA"/>
</dbReference>
<gene>
    <name evidence="6 7" type="primary">xseB</name>
    <name evidence="7" type="ORF">GJQ69_06560</name>
    <name evidence="8" type="ORF">GKP14_06965</name>
</gene>
<organism evidence="7 9">
    <name type="scientific">Caproicibacterium lactatifermentans</name>
    <dbReference type="NCBI Taxonomy" id="2666138"/>
    <lineage>
        <taxon>Bacteria</taxon>
        <taxon>Bacillati</taxon>
        <taxon>Bacillota</taxon>
        <taxon>Clostridia</taxon>
        <taxon>Eubacteriales</taxon>
        <taxon>Oscillospiraceae</taxon>
        <taxon>Caproicibacterium</taxon>
    </lineage>
</organism>
<comment type="subcellular location">
    <subcellularLocation>
        <location evidence="6">Cytoplasm</location>
    </subcellularLocation>
</comment>
<comment type="function">
    <text evidence="6">Bidirectionally degrades single-stranded DNA into large acid-insoluble oligonucleotides, which are then degraded further into small acid-soluble oligonucleotides.</text>
</comment>
<evidence type="ECO:0000256" key="3">
    <source>
        <dbReference type="ARBA" id="ARBA00022722"/>
    </source>
</evidence>
<dbReference type="PIRSF" id="PIRSF006488">
    <property type="entry name" value="Exonuc_VII_S"/>
    <property type="match status" value="1"/>
</dbReference>
<reference evidence="8" key="2">
    <citation type="journal article" date="2021" name="Appl. Environ. Microbiol.">
        <title>Adaptability of a Caproate-Producing Bacterium Contributes to Its Dominance in an Anaerobic Fermentation System.</title>
        <authorList>
            <person name="Wang H."/>
            <person name="Gu Y."/>
            <person name="Zhou W."/>
            <person name="Zhao D."/>
            <person name="Qiao Z."/>
            <person name="Zheng J."/>
            <person name="Gao J."/>
            <person name="Chen X."/>
            <person name="Ren C."/>
            <person name="Xu Y."/>
        </authorList>
    </citation>
    <scope>NUCLEOTIDE SEQUENCE</scope>
    <source>
        <strain evidence="8">JNU-WLY1368</strain>
    </source>
</reference>
<sequence>MNQKMTFEQAMDKLSDIVQQLESASAPLDKTMKLYDEGVKLTAFCYHKLQTAEQKLKTISEGKDKNETAD</sequence>
<evidence type="ECO:0000256" key="1">
    <source>
        <dbReference type="ARBA" id="ARBA00009998"/>
    </source>
</evidence>
<dbReference type="Pfam" id="PF02609">
    <property type="entry name" value="Exonuc_VII_S"/>
    <property type="match status" value="1"/>
</dbReference>
<dbReference type="NCBIfam" id="TIGR01280">
    <property type="entry name" value="xseB"/>
    <property type="match status" value="1"/>
</dbReference>
<dbReference type="RefSeq" id="WP_086035499.1">
    <property type="nucleotide sequence ID" value="NZ_CP046051.1"/>
</dbReference>
<dbReference type="Proteomes" id="UP000501316">
    <property type="component" value="Chromosome"/>
</dbReference>
<dbReference type="EC" id="3.1.11.6" evidence="6"/>
<reference evidence="9 10" key="1">
    <citation type="submission" date="2019-11" db="EMBL/GenBank/DDBJ databases">
        <authorList>
            <person name="Ren C."/>
            <person name="Wang H."/>
            <person name="Xu Y."/>
        </authorList>
    </citation>
    <scope>NUCLEOTIDE SEQUENCE [LARGE SCALE GENOMIC DNA]</scope>
    <source>
        <strain evidence="10">JNU-WLY1368</strain>
        <strain evidence="7 9">LBM 19010</strain>
    </source>
</reference>
<evidence type="ECO:0000256" key="4">
    <source>
        <dbReference type="ARBA" id="ARBA00022801"/>
    </source>
</evidence>
<evidence type="ECO:0000313" key="9">
    <source>
        <dbReference type="Proteomes" id="UP000501316"/>
    </source>
</evidence>
<keyword evidence="5 6" id="KW-0269">Exonuclease</keyword>
<dbReference type="GO" id="GO:0005829">
    <property type="term" value="C:cytosol"/>
    <property type="evidence" value="ECO:0007669"/>
    <property type="project" value="TreeGrafter"/>
</dbReference>
<dbReference type="EMBL" id="CP046051">
    <property type="protein sequence ID" value="QKN24173.1"/>
    <property type="molecule type" value="Genomic_DNA"/>
</dbReference>
<protein>
    <recommendedName>
        <fullName evidence="6">Exodeoxyribonuclease 7 small subunit</fullName>
        <ecNumber evidence="6">3.1.11.6</ecNumber>
    </recommendedName>
    <alternativeName>
        <fullName evidence="6">Exodeoxyribonuclease VII small subunit</fullName>
        <shortName evidence="6">Exonuclease VII small subunit</shortName>
    </alternativeName>
</protein>
<dbReference type="AlphaFoldDB" id="A0A859DV27"/>
<dbReference type="KEGG" id="clf:GJQ69_06560"/>
<evidence type="ECO:0000256" key="6">
    <source>
        <dbReference type="HAMAP-Rule" id="MF_00337"/>
    </source>
</evidence>
<dbReference type="GO" id="GO:0008855">
    <property type="term" value="F:exodeoxyribonuclease VII activity"/>
    <property type="evidence" value="ECO:0007669"/>
    <property type="project" value="UniProtKB-UniRule"/>
</dbReference>
<evidence type="ECO:0000313" key="7">
    <source>
        <dbReference type="EMBL" id="QKN24173.1"/>
    </source>
</evidence>
<proteinExistence type="inferred from homology"/>
<dbReference type="PANTHER" id="PTHR34137:SF1">
    <property type="entry name" value="EXODEOXYRIBONUCLEASE 7 SMALL SUBUNIT"/>
    <property type="match status" value="1"/>
</dbReference>
<dbReference type="Proteomes" id="UP000509623">
    <property type="component" value="Chromosome"/>
</dbReference>
<comment type="catalytic activity">
    <reaction evidence="6">
        <text>Exonucleolytic cleavage in either 5'- to 3'- or 3'- to 5'-direction to yield nucleoside 5'-phosphates.</text>
        <dbReference type="EC" id="3.1.11.6"/>
    </reaction>
</comment>
<comment type="similarity">
    <text evidence="1 6">Belongs to the XseB family.</text>
</comment>
<comment type="subunit">
    <text evidence="6">Heterooligomer composed of large and small subunits.</text>
</comment>
<dbReference type="GO" id="GO:0009318">
    <property type="term" value="C:exodeoxyribonuclease VII complex"/>
    <property type="evidence" value="ECO:0007669"/>
    <property type="project" value="UniProtKB-UniRule"/>
</dbReference>
<dbReference type="InterPro" id="IPR037004">
    <property type="entry name" value="Exonuc_VII_ssu_sf"/>
</dbReference>
<keyword evidence="10" id="KW-1185">Reference proteome</keyword>
<accession>A0A859DV27</accession>
<dbReference type="SUPFAM" id="SSF116842">
    <property type="entry name" value="XseB-like"/>
    <property type="match status" value="1"/>
</dbReference>
<evidence type="ECO:0000256" key="2">
    <source>
        <dbReference type="ARBA" id="ARBA00022490"/>
    </source>
</evidence>
<keyword evidence="2 6" id="KW-0963">Cytoplasm</keyword>